<dbReference type="Pfam" id="PF00990">
    <property type="entry name" value="GGDEF"/>
    <property type="match status" value="1"/>
</dbReference>
<feature type="chain" id="PRO_5015581452" evidence="2">
    <location>
        <begin position="36"/>
        <end position="681"/>
    </location>
</feature>
<keyword evidence="1" id="KW-1133">Transmembrane helix</keyword>
<dbReference type="AlphaFoldDB" id="A0A2T1ALY2"/>
<keyword evidence="2" id="KW-0732">Signal</keyword>
<accession>A0A2T1ALY2</accession>
<reference evidence="5 6" key="1">
    <citation type="submission" date="2018-03" db="EMBL/GenBank/DDBJ databases">
        <title>Genomic Encyclopedia of Archaeal and Bacterial Type Strains, Phase II (KMG-II): from individual species to whole genera.</title>
        <authorList>
            <person name="Goeker M."/>
        </authorList>
    </citation>
    <scope>NUCLEOTIDE SEQUENCE [LARGE SCALE GENOMIC DNA]</scope>
    <source>
        <strain evidence="5 6">DSM 25328</strain>
    </source>
</reference>
<feature type="domain" description="EAL" evidence="3">
    <location>
        <begin position="417"/>
        <end position="671"/>
    </location>
</feature>
<dbReference type="SMART" id="SM00052">
    <property type="entry name" value="EAL"/>
    <property type="match status" value="1"/>
</dbReference>
<feature type="signal peptide" evidence="2">
    <location>
        <begin position="1"/>
        <end position="35"/>
    </location>
</feature>
<evidence type="ECO:0000259" key="3">
    <source>
        <dbReference type="PROSITE" id="PS50883"/>
    </source>
</evidence>
<evidence type="ECO:0000259" key="4">
    <source>
        <dbReference type="PROSITE" id="PS50887"/>
    </source>
</evidence>
<evidence type="ECO:0000313" key="5">
    <source>
        <dbReference type="EMBL" id="PRZ49537.1"/>
    </source>
</evidence>
<dbReference type="PANTHER" id="PTHR44757">
    <property type="entry name" value="DIGUANYLATE CYCLASE DGCP"/>
    <property type="match status" value="1"/>
</dbReference>
<dbReference type="InterPro" id="IPR035965">
    <property type="entry name" value="PAS-like_dom_sf"/>
</dbReference>
<dbReference type="InterPro" id="IPR052155">
    <property type="entry name" value="Biofilm_reg_signaling"/>
</dbReference>
<dbReference type="InterPro" id="IPR029787">
    <property type="entry name" value="Nucleotide_cyclase"/>
</dbReference>
<proteinExistence type="predicted"/>
<gene>
    <name evidence="5" type="ORF">CLV89_102282</name>
</gene>
<dbReference type="Gene3D" id="3.20.20.450">
    <property type="entry name" value="EAL domain"/>
    <property type="match status" value="1"/>
</dbReference>
<dbReference type="SMART" id="SM00267">
    <property type="entry name" value="GGDEF"/>
    <property type="match status" value="1"/>
</dbReference>
<dbReference type="InterPro" id="IPR000160">
    <property type="entry name" value="GGDEF_dom"/>
</dbReference>
<keyword evidence="1" id="KW-0812">Transmembrane</keyword>
<evidence type="ECO:0000256" key="1">
    <source>
        <dbReference type="SAM" id="Phobius"/>
    </source>
</evidence>
<dbReference type="CDD" id="cd01949">
    <property type="entry name" value="GGDEF"/>
    <property type="match status" value="1"/>
</dbReference>
<dbReference type="SUPFAM" id="SSF55785">
    <property type="entry name" value="PYP-like sensor domain (PAS domain)"/>
    <property type="match status" value="1"/>
</dbReference>
<keyword evidence="1" id="KW-0472">Membrane</keyword>
<feature type="transmembrane region" description="Helical" evidence="1">
    <location>
        <begin position="82"/>
        <end position="100"/>
    </location>
</feature>
<comment type="caution">
    <text evidence="5">The sequence shown here is derived from an EMBL/GenBank/DDBJ whole genome shotgun (WGS) entry which is preliminary data.</text>
</comment>
<dbReference type="Gene3D" id="3.30.70.270">
    <property type="match status" value="1"/>
</dbReference>
<dbReference type="Pfam" id="PF00563">
    <property type="entry name" value="EAL"/>
    <property type="match status" value="1"/>
</dbReference>
<dbReference type="PANTHER" id="PTHR44757:SF2">
    <property type="entry name" value="BIOFILM ARCHITECTURE MAINTENANCE PROTEIN MBAA"/>
    <property type="match status" value="1"/>
</dbReference>
<evidence type="ECO:0000256" key="2">
    <source>
        <dbReference type="SAM" id="SignalP"/>
    </source>
</evidence>
<dbReference type="PROSITE" id="PS50887">
    <property type="entry name" value="GGDEF"/>
    <property type="match status" value="1"/>
</dbReference>
<feature type="domain" description="GGDEF" evidence="4">
    <location>
        <begin position="275"/>
        <end position="408"/>
    </location>
</feature>
<name>A0A2T1ALY2_TRISK</name>
<dbReference type="CDD" id="cd01948">
    <property type="entry name" value="EAL"/>
    <property type="match status" value="1"/>
</dbReference>
<evidence type="ECO:0000313" key="6">
    <source>
        <dbReference type="Proteomes" id="UP000237718"/>
    </source>
</evidence>
<dbReference type="SUPFAM" id="SSF141868">
    <property type="entry name" value="EAL domain-like"/>
    <property type="match status" value="1"/>
</dbReference>
<dbReference type="PROSITE" id="PS50883">
    <property type="entry name" value="EAL"/>
    <property type="match status" value="1"/>
</dbReference>
<dbReference type="Gene3D" id="3.30.450.20">
    <property type="entry name" value="PAS domain"/>
    <property type="match status" value="1"/>
</dbReference>
<dbReference type="InterPro" id="IPR043128">
    <property type="entry name" value="Rev_trsase/Diguanyl_cyclase"/>
</dbReference>
<dbReference type="InterPro" id="IPR035919">
    <property type="entry name" value="EAL_sf"/>
</dbReference>
<dbReference type="NCBIfam" id="TIGR00254">
    <property type="entry name" value="GGDEF"/>
    <property type="match status" value="1"/>
</dbReference>
<organism evidence="5 6">
    <name type="scientific">Tritonibacter scottomollicae</name>
    <name type="common">Epibacterium scottomollicae</name>
    <dbReference type="NCBI Taxonomy" id="483013"/>
    <lineage>
        <taxon>Bacteria</taxon>
        <taxon>Pseudomonadati</taxon>
        <taxon>Pseudomonadota</taxon>
        <taxon>Alphaproteobacteria</taxon>
        <taxon>Rhodobacterales</taxon>
        <taxon>Paracoccaceae</taxon>
        <taxon>Tritonibacter</taxon>
    </lineage>
</organism>
<dbReference type="SUPFAM" id="SSF55073">
    <property type="entry name" value="Nucleotide cyclase"/>
    <property type="match status" value="1"/>
</dbReference>
<protein>
    <submittedName>
        <fullName evidence="5">Diguanylate cyclase (GGDEF)-like protein</fullName>
    </submittedName>
</protein>
<dbReference type="Proteomes" id="UP000237718">
    <property type="component" value="Unassembled WGS sequence"/>
</dbReference>
<sequence length="681" mass="74138">MLCGRMRRRTAWKTASRRIGTVCAQPLLVFPLVFASTDTARAESGDASHQKTGLSGPDAMGAHTAPSGTTITEAFYAQQSPAVGVLYLVCAAIILALLLAETLRRLRRVPEQGSPPLIATSTIAVFRPGTDSVAILDAEARVIDANPQFQSETGLPLAKIRGRPIWALHAKGFGRLFWDSALDEARRSGSWNGEARTLDHGHLPETENMSVRAHNESGGADITFEFRSRRPFKPTPKPASSVETKMRDALTGLPTRRAMKSQVELAIIRAKAAHTELALITIDLDRFRDINSIFGDDIGDRVLERLANALRTVESSNITAGRIGGDEFILLVEHVANAEAVLNIAHDISTTLGDEVAVDGLTCRLSASMGIAQYPKDGEGQRGLMQVAGVSLCHAKAKGRGQICFYSEHMEQRSSDSLQMEIDLRRAISDSELLMFYQPQVDLRTGSCIGAEALLRWQHPKKGLLLPGGFVPLAVDVGLTTAIDNFVIQEVCAQIGQWKDDGFAPGKISINISATTLLIPDFASDLKATADAHGLDLSQLEIEVLESTLFPRMRSSMNTIEELRSLKVTLAIDDFGTGYSSLAMLKDLPIDRIKLDRRFIKSLPHDSKDDRIVAAIIAMGRSLGINVIAEGVETREQRDRLISLGCTEAQGFLFSRPIKAHDFSSGWLKCNRPHAFVGAST</sequence>
<dbReference type="EMBL" id="PVUF01000002">
    <property type="protein sequence ID" value="PRZ49537.1"/>
    <property type="molecule type" value="Genomic_DNA"/>
</dbReference>
<dbReference type="InterPro" id="IPR001633">
    <property type="entry name" value="EAL_dom"/>
</dbReference>